<dbReference type="OMA" id="GLAHWMT"/>
<dbReference type="eggNOG" id="KOG3928">
    <property type="taxonomic scope" value="Eukaryota"/>
</dbReference>
<evidence type="ECO:0000256" key="1">
    <source>
        <dbReference type="ARBA" id="ARBA00004173"/>
    </source>
</evidence>
<evidence type="ECO:0000256" key="2">
    <source>
        <dbReference type="ARBA" id="ARBA00009863"/>
    </source>
</evidence>
<evidence type="ECO:0000313" key="10">
    <source>
        <dbReference type="Proteomes" id="UP000001996"/>
    </source>
</evidence>
<keyword evidence="8" id="KW-0812">Transmembrane</keyword>
<accession>A5E5F8</accession>
<keyword evidence="6" id="KW-0687">Ribonucleoprotein</keyword>
<dbReference type="InterPro" id="IPR027417">
    <property type="entry name" value="P-loop_NTPase"/>
</dbReference>
<comment type="similarity">
    <text evidence="2">Belongs to the mitochondrion-specific ribosomal protein mS29 family.</text>
</comment>
<dbReference type="GeneID" id="5230951"/>
<dbReference type="OrthoDB" id="274828at2759"/>
<dbReference type="InterPro" id="IPR019368">
    <property type="entry name" value="Ribosomal_mS29"/>
</dbReference>
<dbReference type="Pfam" id="PF10236">
    <property type="entry name" value="DAP3"/>
    <property type="match status" value="1"/>
</dbReference>
<organism evidence="9 10">
    <name type="scientific">Lodderomyces elongisporus (strain ATCC 11503 / CBS 2605 / JCM 1781 / NBRC 1676 / NRRL YB-4239)</name>
    <name type="common">Yeast</name>
    <name type="synonym">Saccharomyces elongisporus</name>
    <dbReference type="NCBI Taxonomy" id="379508"/>
    <lineage>
        <taxon>Eukaryota</taxon>
        <taxon>Fungi</taxon>
        <taxon>Dikarya</taxon>
        <taxon>Ascomycota</taxon>
        <taxon>Saccharomycotina</taxon>
        <taxon>Pichiomycetes</taxon>
        <taxon>Debaryomycetaceae</taxon>
        <taxon>Candida/Lodderomyces clade</taxon>
        <taxon>Lodderomyces</taxon>
    </lineage>
</organism>
<dbReference type="FunCoup" id="A5E5F8">
    <property type="interactions" value="104"/>
</dbReference>
<dbReference type="AlphaFoldDB" id="A5E5F8"/>
<dbReference type="PANTHER" id="PTHR12810:SF0">
    <property type="entry name" value="SMALL RIBOSOMAL SUBUNIT PROTEIN MS29"/>
    <property type="match status" value="1"/>
</dbReference>
<dbReference type="InParanoid" id="A5E5F8"/>
<keyword evidence="8" id="KW-1133">Transmembrane helix</keyword>
<sequence length="490" mass="55491">MLRGAAALYRPKCVSFAPSVSSSVGLVLVLVLLLNVLRNFTTTPTLSAGKQKEGKKKQVMKRTVERERIVKSTALTTKKFRDAVSVLNFEKTAAPLNGIADFSSKLDVGTVTKFSKPTEEKLHYLKAFKKYQHHERFRHPTSIISGNTKKLNETFVQNLDQNSKLNRVYLDGPKGCGKSTLVNQTIAGALEKFNNDVVILHLYSAEIIGNGTSDYVRNNRLGLWQQPMATKRWLYRTFQTNAEVFKKMKLTKDVRFVSNKIEHSMKAGDSLHDYVLKNREMKDGLPNNAFQFFIQQLIDNSSKIPVVLSVDDFNAMADCGTTPYFTPDYVPIKIQEFELADTILKFASGELNFEKGGVLLAKSSDFHPKRKTTHIAVYPEEEYDAYMKPPRLDLELSQRLALNGGIKPFKVQGLSKEETHSLLSFWRDQEVLLVREDFRKPDYGNDAEAKAAARRAIFDSEKQFDKLVQSNFIVTQGNPHGLVKNLMLSY</sequence>
<dbReference type="SUPFAM" id="SSF52540">
    <property type="entry name" value="P-loop containing nucleoside triphosphate hydrolases"/>
    <property type="match status" value="1"/>
</dbReference>
<feature type="transmembrane region" description="Helical" evidence="8">
    <location>
        <begin position="20"/>
        <end position="37"/>
    </location>
</feature>
<dbReference type="VEuPathDB" id="FungiDB:LELG_04847"/>
<keyword evidence="4" id="KW-0689">Ribosomal protein</keyword>
<dbReference type="GO" id="GO:0005763">
    <property type="term" value="C:mitochondrial small ribosomal subunit"/>
    <property type="evidence" value="ECO:0007669"/>
    <property type="project" value="TreeGrafter"/>
</dbReference>
<evidence type="ECO:0000256" key="4">
    <source>
        <dbReference type="ARBA" id="ARBA00022980"/>
    </source>
</evidence>
<dbReference type="PANTHER" id="PTHR12810">
    <property type="entry name" value="MITOCHONDRIAL 28S RIBOSOMAL PROTEIN S29"/>
    <property type="match status" value="1"/>
</dbReference>
<evidence type="ECO:0000256" key="8">
    <source>
        <dbReference type="SAM" id="Phobius"/>
    </source>
</evidence>
<evidence type="ECO:0000256" key="5">
    <source>
        <dbReference type="ARBA" id="ARBA00023128"/>
    </source>
</evidence>
<evidence type="ECO:0000256" key="3">
    <source>
        <dbReference type="ARBA" id="ARBA00022946"/>
    </source>
</evidence>
<proteinExistence type="inferred from homology"/>
<keyword evidence="3" id="KW-0809">Transit peptide</keyword>
<comment type="subcellular location">
    <subcellularLocation>
        <location evidence="1">Mitochondrion</location>
    </subcellularLocation>
</comment>
<dbReference type="KEGG" id="lel:PVL30_005573"/>
<gene>
    <name evidence="9" type="ORF">LELG_04847</name>
</gene>
<evidence type="ECO:0000256" key="6">
    <source>
        <dbReference type="ARBA" id="ARBA00023274"/>
    </source>
</evidence>
<dbReference type="STRING" id="379508.A5E5F8"/>
<dbReference type="GO" id="GO:0003735">
    <property type="term" value="F:structural constituent of ribosome"/>
    <property type="evidence" value="ECO:0007669"/>
    <property type="project" value="TreeGrafter"/>
</dbReference>
<evidence type="ECO:0000313" key="9">
    <source>
        <dbReference type="EMBL" id="EDK46666.1"/>
    </source>
</evidence>
<keyword evidence="10" id="KW-1185">Reference proteome</keyword>
<evidence type="ECO:0000256" key="7">
    <source>
        <dbReference type="ARBA" id="ARBA00035140"/>
    </source>
</evidence>
<reference evidence="9 10" key="1">
    <citation type="journal article" date="2009" name="Nature">
        <title>Evolution of pathogenicity and sexual reproduction in eight Candida genomes.</title>
        <authorList>
            <person name="Butler G."/>
            <person name="Rasmussen M.D."/>
            <person name="Lin M.F."/>
            <person name="Santos M.A."/>
            <person name="Sakthikumar S."/>
            <person name="Munro C.A."/>
            <person name="Rheinbay E."/>
            <person name="Grabherr M."/>
            <person name="Forche A."/>
            <person name="Reedy J.L."/>
            <person name="Agrafioti I."/>
            <person name="Arnaud M.B."/>
            <person name="Bates S."/>
            <person name="Brown A.J."/>
            <person name="Brunke S."/>
            <person name="Costanzo M.C."/>
            <person name="Fitzpatrick D.A."/>
            <person name="de Groot P.W."/>
            <person name="Harris D."/>
            <person name="Hoyer L.L."/>
            <person name="Hube B."/>
            <person name="Klis F.M."/>
            <person name="Kodira C."/>
            <person name="Lennard N."/>
            <person name="Logue M.E."/>
            <person name="Martin R."/>
            <person name="Neiman A.M."/>
            <person name="Nikolaou E."/>
            <person name="Quail M.A."/>
            <person name="Quinn J."/>
            <person name="Santos M.C."/>
            <person name="Schmitzberger F.F."/>
            <person name="Sherlock G."/>
            <person name="Shah P."/>
            <person name="Silverstein K.A."/>
            <person name="Skrzypek M.S."/>
            <person name="Soll D."/>
            <person name="Staggs R."/>
            <person name="Stansfield I."/>
            <person name="Stumpf M.P."/>
            <person name="Sudbery P.E."/>
            <person name="Srikantha T."/>
            <person name="Zeng Q."/>
            <person name="Berman J."/>
            <person name="Berriman M."/>
            <person name="Heitman J."/>
            <person name="Gow N.A."/>
            <person name="Lorenz M.C."/>
            <person name="Birren B.W."/>
            <person name="Kellis M."/>
            <person name="Cuomo C.A."/>
        </authorList>
    </citation>
    <scope>NUCLEOTIDE SEQUENCE [LARGE SCALE GENOMIC DNA]</scope>
    <source>
        <strain evidence="10">ATCC 11503 / BCRC 21390 / CBS 2605 / JCM 1781 / NBRC 1676 / NRRL YB-4239</strain>
    </source>
</reference>
<keyword evidence="8" id="KW-0472">Membrane</keyword>
<keyword evidence="5" id="KW-0496">Mitochondrion</keyword>
<dbReference type="HOGENOM" id="CLU_039957_0_0_1"/>
<protein>
    <recommendedName>
        <fullName evidence="7">Small ribosomal subunit protein mS29</fullName>
    </recommendedName>
</protein>
<name>A5E5F8_LODEL</name>
<dbReference type="EMBL" id="CH981530">
    <property type="protein sequence ID" value="EDK46666.1"/>
    <property type="molecule type" value="Genomic_DNA"/>
</dbReference>
<dbReference type="Proteomes" id="UP000001996">
    <property type="component" value="Unassembled WGS sequence"/>
</dbReference>